<dbReference type="PROSITE" id="PS51782">
    <property type="entry name" value="LYSM"/>
    <property type="match status" value="3"/>
</dbReference>
<comment type="caution">
    <text evidence="5">The sequence shown here is derived from an EMBL/GenBank/DDBJ whole genome shotgun (WGS) entry which is preliminary data.</text>
</comment>
<sequence>MSAHLPAAVPYKIITTRFRAPVLEVQMYGLACQLHYSKGQYCQNVIANLAFSDDDADQSILKLPKDTLCSECIINLGRLLQGTSFSNYGKKMAQEWQSIQSSCGVSYPTDVQPIAGNQTDIPGYAPSGYPVAMCNSGKTYTVPGVVWNGTAIPYATATQTAVYATTTVHAPGPIPSGTTKQCGRYYEVKTGDYCQLIALNNTITVTLFGSINPSINSGCTNLIPGFFYCVFPALGWNDTKITTSSYVTPPAPTPSGSTSNCYEWHVVVSGDDCSKIGTEYGLTLDQLRQWNPQLKADCSNLLLDDAYCVYGDSAATTLLSYATPPAPTPSGITDKCYQWHVVVSGDYCAKIESQFNITMAEFQSWNPQMNNDCTNLLLGEAYCVRGDSQVSGRRALPARMPAVQTASAF</sequence>
<dbReference type="PANTHER" id="PTHR34997:SF1">
    <property type="entry name" value="PEPTIDOGLYCAN-BINDING LYSIN DOMAIN"/>
    <property type="match status" value="1"/>
</dbReference>
<dbReference type="InterPro" id="IPR036779">
    <property type="entry name" value="LysM_dom_sf"/>
</dbReference>
<dbReference type="SUPFAM" id="SSF54106">
    <property type="entry name" value="LysM domain"/>
    <property type="match status" value="3"/>
</dbReference>
<dbReference type="Proteomes" id="UP000315783">
    <property type="component" value="Unassembled WGS sequence"/>
</dbReference>
<dbReference type="EMBL" id="SPUK01000005">
    <property type="protein sequence ID" value="TQV97383.1"/>
    <property type="molecule type" value="Genomic_DNA"/>
</dbReference>
<evidence type="ECO:0000256" key="2">
    <source>
        <dbReference type="ARBA" id="ARBA00023026"/>
    </source>
</evidence>
<name>A0A545V6R1_9HYPO</name>
<protein>
    <submittedName>
        <fullName evidence="5">LysM domain-containing protein</fullName>
    </submittedName>
</protein>
<dbReference type="SMART" id="SM00257">
    <property type="entry name" value="LysM"/>
    <property type="match status" value="3"/>
</dbReference>
<accession>A0A545V6R1</accession>
<evidence type="ECO:0000256" key="3">
    <source>
        <dbReference type="ARBA" id="ARBA00044955"/>
    </source>
</evidence>
<dbReference type="Pfam" id="PF01476">
    <property type="entry name" value="LysM"/>
    <property type="match status" value="3"/>
</dbReference>
<feature type="domain" description="LysM" evidence="4">
    <location>
        <begin position="263"/>
        <end position="309"/>
    </location>
</feature>
<dbReference type="InterPro" id="IPR052210">
    <property type="entry name" value="LysM1-like"/>
</dbReference>
<evidence type="ECO:0000313" key="5">
    <source>
        <dbReference type="EMBL" id="TQV97383.1"/>
    </source>
</evidence>
<organism evidence="5 6">
    <name type="scientific">Cordyceps javanica</name>
    <dbReference type="NCBI Taxonomy" id="43265"/>
    <lineage>
        <taxon>Eukaryota</taxon>
        <taxon>Fungi</taxon>
        <taxon>Dikarya</taxon>
        <taxon>Ascomycota</taxon>
        <taxon>Pezizomycotina</taxon>
        <taxon>Sordariomycetes</taxon>
        <taxon>Hypocreomycetidae</taxon>
        <taxon>Hypocreales</taxon>
        <taxon>Cordycipitaceae</taxon>
        <taxon>Cordyceps</taxon>
    </lineage>
</organism>
<evidence type="ECO:0000313" key="6">
    <source>
        <dbReference type="Proteomes" id="UP000315783"/>
    </source>
</evidence>
<evidence type="ECO:0000259" key="4">
    <source>
        <dbReference type="PROSITE" id="PS51782"/>
    </source>
</evidence>
<dbReference type="CDD" id="cd00118">
    <property type="entry name" value="LysM"/>
    <property type="match status" value="2"/>
</dbReference>
<feature type="domain" description="LysM" evidence="4">
    <location>
        <begin position="338"/>
        <end position="384"/>
    </location>
</feature>
<reference evidence="5 6" key="1">
    <citation type="journal article" date="2019" name="Appl. Microbiol. Biotechnol.">
        <title>Genome sequence of Isaria javanica and comparative genome analysis insights into family S53 peptidase evolution in fungal entomopathogens.</title>
        <authorList>
            <person name="Lin R."/>
            <person name="Zhang X."/>
            <person name="Xin B."/>
            <person name="Zou M."/>
            <person name="Gao Y."/>
            <person name="Qin F."/>
            <person name="Hu Q."/>
            <person name="Xie B."/>
            <person name="Cheng X."/>
        </authorList>
    </citation>
    <scope>NUCLEOTIDE SEQUENCE [LARGE SCALE GENOMIC DNA]</scope>
    <source>
        <strain evidence="5 6">IJ1G</strain>
    </source>
</reference>
<comment type="similarity">
    <text evidence="3">Belongs to the secreted LysM effector family.</text>
</comment>
<dbReference type="OrthoDB" id="2281372at2759"/>
<keyword evidence="2" id="KW-0843">Virulence</keyword>
<dbReference type="GO" id="GO:0008061">
    <property type="term" value="F:chitin binding"/>
    <property type="evidence" value="ECO:0007669"/>
    <property type="project" value="UniProtKB-KW"/>
</dbReference>
<dbReference type="InterPro" id="IPR018392">
    <property type="entry name" value="LysM"/>
</dbReference>
<keyword evidence="6" id="KW-1185">Reference proteome</keyword>
<keyword evidence="1" id="KW-0147">Chitin-binding</keyword>
<feature type="domain" description="LysM" evidence="4">
    <location>
        <begin position="184"/>
        <end position="230"/>
    </location>
</feature>
<dbReference type="AlphaFoldDB" id="A0A545V6R1"/>
<gene>
    <name evidence="5" type="ORF">IF1G_04623</name>
</gene>
<proteinExistence type="inferred from homology"/>
<dbReference type="Gene3D" id="3.10.350.10">
    <property type="entry name" value="LysM domain"/>
    <property type="match status" value="3"/>
</dbReference>
<evidence type="ECO:0000256" key="1">
    <source>
        <dbReference type="ARBA" id="ARBA00022669"/>
    </source>
</evidence>
<dbReference type="PANTHER" id="PTHR34997">
    <property type="entry name" value="AM15"/>
    <property type="match status" value="1"/>
</dbReference>
<dbReference type="STRING" id="43265.A0A545V6R1"/>